<sequence>MDYKEEYDVIVAGGGPAGIGAAVSASRNGRKVLLIERAGFLGGMATNGSVPAFCPYTDGERPIVGGIGLEVLNCMKKESYVSPFYDHKEGRIKEYDWVPIDPEVLKRVSDQIVLESKCNILLHSLVTDVIVEAGKIKAVNVHNKGGNYCIRAKYFIDCTGDADLVAMAGGSFEYGDEEGLVQAGTLCFRISNFDTDRFMIYARESGEDGNLNVAVKKAKENNDFPKDERYVAGIALQADGMAGLNFGHVYHFNPLDGKDLTRAEMEARARLPEFMNFLRKYVPGAEKAVLASSGPVIGLRESRRIVGDYKLTKEDYYNRADFEDTIARYSYPIDIHAATPKEDDYSTNREYVTSKYKIGEAYSIPYRALLPVGFHNLLVAGRTISTDRAMLGSVRVMPACFATGEAAGTAAALCCKKKLTFRQIPGKELQEMLIKQGGILS</sequence>
<dbReference type="GO" id="GO:0051539">
    <property type="term" value="F:4 iron, 4 sulfur cluster binding"/>
    <property type="evidence" value="ECO:0007669"/>
    <property type="project" value="UniProtKB-KW"/>
</dbReference>
<evidence type="ECO:0000256" key="1">
    <source>
        <dbReference type="ARBA" id="ARBA00022485"/>
    </source>
</evidence>
<protein>
    <submittedName>
        <fullName evidence="6">FAD dependent oxidoreductase</fullName>
    </submittedName>
</protein>
<dbReference type="SUPFAM" id="SSF51905">
    <property type="entry name" value="FAD/NAD(P)-binding domain"/>
    <property type="match status" value="1"/>
</dbReference>
<evidence type="ECO:0000256" key="3">
    <source>
        <dbReference type="ARBA" id="ARBA00023002"/>
    </source>
</evidence>
<dbReference type="PANTHER" id="PTHR43498">
    <property type="entry name" value="FERREDOXIN:COB-COM HETERODISULFIDE REDUCTASE SUBUNIT A"/>
    <property type="match status" value="1"/>
</dbReference>
<evidence type="ECO:0000313" key="7">
    <source>
        <dbReference type="Proteomes" id="UP000273083"/>
    </source>
</evidence>
<keyword evidence="5" id="KW-0411">Iron-sulfur</keyword>
<dbReference type="OrthoDB" id="9759982at2"/>
<name>A0A3N1Y1Q2_9FIRM</name>
<dbReference type="AlphaFoldDB" id="A0A3N1Y1Q2"/>
<dbReference type="PANTHER" id="PTHR43498:SF1">
    <property type="entry name" value="COB--COM HETERODISULFIDE REDUCTASE IRON-SULFUR SUBUNIT A"/>
    <property type="match status" value="1"/>
</dbReference>
<keyword evidence="7" id="KW-1185">Reference proteome</keyword>
<dbReference type="Proteomes" id="UP000273083">
    <property type="component" value="Unassembled WGS sequence"/>
</dbReference>
<proteinExistence type="predicted"/>
<comment type="caution">
    <text evidence="6">The sequence shown here is derived from an EMBL/GenBank/DDBJ whole genome shotgun (WGS) entry which is preliminary data.</text>
</comment>
<keyword evidence="4" id="KW-0408">Iron</keyword>
<keyword evidence="1" id="KW-0004">4Fe-4S</keyword>
<dbReference type="GO" id="GO:0016491">
    <property type="term" value="F:oxidoreductase activity"/>
    <property type="evidence" value="ECO:0007669"/>
    <property type="project" value="UniProtKB-KW"/>
</dbReference>
<accession>A0A3N1Y1Q2</accession>
<dbReference type="RefSeq" id="WP_123607555.1">
    <property type="nucleotide sequence ID" value="NZ_RJVG01000001.1"/>
</dbReference>
<dbReference type="InterPro" id="IPR039650">
    <property type="entry name" value="HdrA-like"/>
</dbReference>
<dbReference type="GO" id="GO:0046872">
    <property type="term" value="F:metal ion binding"/>
    <property type="evidence" value="ECO:0007669"/>
    <property type="project" value="UniProtKB-KW"/>
</dbReference>
<organism evidence="6 7">
    <name type="scientific">Mobilisporobacter senegalensis</name>
    <dbReference type="NCBI Taxonomy" id="1329262"/>
    <lineage>
        <taxon>Bacteria</taxon>
        <taxon>Bacillati</taxon>
        <taxon>Bacillota</taxon>
        <taxon>Clostridia</taxon>
        <taxon>Lachnospirales</taxon>
        <taxon>Lachnospiraceae</taxon>
        <taxon>Mobilisporobacter</taxon>
    </lineage>
</organism>
<evidence type="ECO:0000256" key="2">
    <source>
        <dbReference type="ARBA" id="ARBA00022723"/>
    </source>
</evidence>
<evidence type="ECO:0000256" key="5">
    <source>
        <dbReference type="ARBA" id="ARBA00023014"/>
    </source>
</evidence>
<keyword evidence="3" id="KW-0560">Oxidoreductase</keyword>
<evidence type="ECO:0000313" key="6">
    <source>
        <dbReference type="EMBL" id="ROR31452.1"/>
    </source>
</evidence>
<gene>
    <name evidence="6" type="ORF">EDD66_10168</name>
</gene>
<reference evidence="6 7" key="1">
    <citation type="submission" date="2018-11" db="EMBL/GenBank/DDBJ databases">
        <title>Genomic Encyclopedia of Type Strains, Phase IV (KMG-IV): sequencing the most valuable type-strain genomes for metagenomic binning, comparative biology and taxonomic classification.</title>
        <authorList>
            <person name="Goeker M."/>
        </authorList>
    </citation>
    <scope>NUCLEOTIDE SEQUENCE [LARGE SCALE GENOMIC DNA]</scope>
    <source>
        <strain evidence="6 7">DSM 26537</strain>
    </source>
</reference>
<keyword evidence="2" id="KW-0479">Metal-binding</keyword>
<dbReference type="EMBL" id="RJVG01000001">
    <property type="protein sequence ID" value="ROR31452.1"/>
    <property type="molecule type" value="Genomic_DNA"/>
</dbReference>
<dbReference type="InterPro" id="IPR036188">
    <property type="entry name" value="FAD/NAD-bd_sf"/>
</dbReference>
<dbReference type="Pfam" id="PF12831">
    <property type="entry name" value="FAD_oxidored"/>
    <property type="match status" value="1"/>
</dbReference>
<dbReference type="PRINTS" id="PR00420">
    <property type="entry name" value="RNGMNOXGNASE"/>
</dbReference>
<dbReference type="Gene3D" id="3.50.50.60">
    <property type="entry name" value="FAD/NAD(P)-binding domain"/>
    <property type="match status" value="1"/>
</dbReference>
<evidence type="ECO:0000256" key="4">
    <source>
        <dbReference type="ARBA" id="ARBA00023004"/>
    </source>
</evidence>